<dbReference type="InterPro" id="IPR020550">
    <property type="entry name" value="Inositol_monophosphatase_CS"/>
</dbReference>
<dbReference type="SUPFAM" id="SSF56655">
    <property type="entry name" value="Carbohydrate phosphatase"/>
    <property type="match status" value="1"/>
</dbReference>
<dbReference type="GO" id="GO:0046872">
    <property type="term" value="F:metal ion binding"/>
    <property type="evidence" value="ECO:0007669"/>
    <property type="project" value="UniProtKB-KW"/>
</dbReference>
<comment type="catalytic activity">
    <reaction evidence="1 8">
        <text>a myo-inositol phosphate + H2O = myo-inositol + phosphate</text>
        <dbReference type="Rhea" id="RHEA:24056"/>
        <dbReference type="ChEBI" id="CHEBI:15377"/>
        <dbReference type="ChEBI" id="CHEBI:17268"/>
        <dbReference type="ChEBI" id="CHEBI:43474"/>
        <dbReference type="ChEBI" id="CHEBI:84139"/>
        <dbReference type="EC" id="3.1.3.25"/>
    </reaction>
</comment>
<keyword evidence="4 7" id="KW-0479">Metal-binding</keyword>
<dbReference type="GO" id="GO:0006020">
    <property type="term" value="P:inositol metabolic process"/>
    <property type="evidence" value="ECO:0007669"/>
    <property type="project" value="TreeGrafter"/>
</dbReference>
<name>A0A0M2H1P6_9MICO</name>
<dbReference type="AlphaFoldDB" id="A0A0M2H1P6"/>
<dbReference type="GO" id="GO:0046854">
    <property type="term" value="P:phosphatidylinositol phosphate biosynthetic process"/>
    <property type="evidence" value="ECO:0007669"/>
    <property type="project" value="InterPro"/>
</dbReference>
<keyword evidence="6 7" id="KW-0460">Magnesium</keyword>
<sequence length="277" mass="28759">MFIFARYRGGMTDTPAHLQALAIDIAREAGELARRRRSEGVSIAATKSTLADIVTEADREVENLVRRRIAEERPGDGFLGEESGAERGTTDITWVVDPIDGTVNYAYGIPAYAVSIAAVSGEPDPAHYTAQAAAVFNPASGELFHAARGEGAHLDGARLAVTPAPDVSGALVATGFGYDPSTHAGDLARAGRVLAFSRDLRRIGAASLDLAFVAAGRLDGYFERGLHPWDHAAGALLVTEAGGLVGGGGEGGTPSRVMTVAAGPELFPRLLEAALAV</sequence>
<dbReference type="GO" id="GO:0008934">
    <property type="term" value="F:inositol monophosphate 1-phosphatase activity"/>
    <property type="evidence" value="ECO:0007669"/>
    <property type="project" value="InterPro"/>
</dbReference>
<feature type="binding site" evidence="7">
    <location>
        <position position="100"/>
    </location>
    <ligand>
        <name>Mg(2+)</name>
        <dbReference type="ChEBI" id="CHEBI:18420"/>
        <label>1</label>
        <note>catalytic</note>
    </ligand>
</feature>
<dbReference type="InterPro" id="IPR020583">
    <property type="entry name" value="Inositol_monoP_metal-BS"/>
</dbReference>
<dbReference type="EMBL" id="JYIZ01000057">
    <property type="protein sequence ID" value="KJL37488.1"/>
    <property type="molecule type" value="Genomic_DNA"/>
</dbReference>
<evidence type="ECO:0000256" key="4">
    <source>
        <dbReference type="ARBA" id="ARBA00022723"/>
    </source>
</evidence>
<evidence type="ECO:0000256" key="1">
    <source>
        <dbReference type="ARBA" id="ARBA00001033"/>
    </source>
</evidence>
<evidence type="ECO:0000256" key="2">
    <source>
        <dbReference type="ARBA" id="ARBA00001946"/>
    </source>
</evidence>
<protein>
    <recommendedName>
        <fullName evidence="8">Inositol-1-monophosphatase</fullName>
        <ecNumber evidence="8">3.1.3.25</ecNumber>
    </recommendedName>
</protein>
<comment type="cofactor">
    <cofactor evidence="2 7 8">
        <name>Mg(2+)</name>
        <dbReference type="ChEBI" id="CHEBI:18420"/>
    </cofactor>
</comment>
<organism evidence="9 10">
    <name type="scientific">Microbacterium terrae</name>
    <dbReference type="NCBI Taxonomy" id="69369"/>
    <lineage>
        <taxon>Bacteria</taxon>
        <taxon>Bacillati</taxon>
        <taxon>Actinomycetota</taxon>
        <taxon>Actinomycetes</taxon>
        <taxon>Micrococcales</taxon>
        <taxon>Microbacteriaceae</taxon>
        <taxon>Microbacterium</taxon>
    </lineage>
</organism>
<keyword evidence="5 8" id="KW-0378">Hydrolase</keyword>
<feature type="binding site" evidence="7">
    <location>
        <position position="97"/>
    </location>
    <ligand>
        <name>Mg(2+)</name>
        <dbReference type="ChEBI" id="CHEBI:18420"/>
        <label>1</label>
        <note>catalytic</note>
    </ligand>
</feature>
<dbReference type="GO" id="GO:0007165">
    <property type="term" value="P:signal transduction"/>
    <property type="evidence" value="ECO:0007669"/>
    <property type="project" value="TreeGrafter"/>
</dbReference>
<evidence type="ECO:0000313" key="9">
    <source>
        <dbReference type="EMBL" id="KJL37488.1"/>
    </source>
</evidence>
<reference evidence="9 10" key="1">
    <citation type="submission" date="2015-02" db="EMBL/GenBank/DDBJ databases">
        <title>Draft genome sequences of ten Microbacterium spp. with emphasis on heavy metal contaminated environments.</title>
        <authorList>
            <person name="Corretto E."/>
        </authorList>
    </citation>
    <scope>NUCLEOTIDE SEQUENCE [LARGE SCALE GENOMIC DNA]</scope>
    <source>
        <strain evidence="9 10">DSM 12510</strain>
    </source>
</reference>
<feature type="binding site" evidence="7">
    <location>
        <position position="81"/>
    </location>
    <ligand>
        <name>Mg(2+)</name>
        <dbReference type="ChEBI" id="CHEBI:18420"/>
        <label>1</label>
        <note>catalytic</note>
    </ligand>
</feature>
<feature type="binding site" evidence="7">
    <location>
        <position position="230"/>
    </location>
    <ligand>
        <name>Mg(2+)</name>
        <dbReference type="ChEBI" id="CHEBI:18420"/>
        <label>1</label>
        <note>catalytic</note>
    </ligand>
</feature>
<dbReference type="PANTHER" id="PTHR20854:SF4">
    <property type="entry name" value="INOSITOL-1-MONOPHOSPHATASE-RELATED"/>
    <property type="match status" value="1"/>
</dbReference>
<dbReference type="CDD" id="cd01639">
    <property type="entry name" value="IMPase"/>
    <property type="match status" value="1"/>
</dbReference>
<dbReference type="PROSITE" id="PS00629">
    <property type="entry name" value="IMP_1"/>
    <property type="match status" value="1"/>
</dbReference>
<feature type="binding site" evidence="7">
    <location>
        <position position="99"/>
    </location>
    <ligand>
        <name>Mg(2+)</name>
        <dbReference type="ChEBI" id="CHEBI:18420"/>
        <label>1</label>
        <note>catalytic</note>
    </ligand>
</feature>
<dbReference type="PATRIC" id="fig|92835.4.peg.3273"/>
<evidence type="ECO:0000256" key="6">
    <source>
        <dbReference type="ARBA" id="ARBA00022842"/>
    </source>
</evidence>
<accession>A0A0M2H1P6</accession>
<dbReference type="Proteomes" id="UP000033956">
    <property type="component" value="Unassembled WGS sequence"/>
</dbReference>
<comment type="caution">
    <text evidence="9">The sequence shown here is derived from an EMBL/GenBank/DDBJ whole genome shotgun (WGS) entry which is preliminary data.</text>
</comment>
<dbReference type="PRINTS" id="PR00377">
    <property type="entry name" value="IMPHPHTASES"/>
</dbReference>
<evidence type="ECO:0000313" key="10">
    <source>
        <dbReference type="Proteomes" id="UP000033956"/>
    </source>
</evidence>
<dbReference type="InterPro" id="IPR033942">
    <property type="entry name" value="IMPase"/>
</dbReference>
<evidence type="ECO:0000256" key="3">
    <source>
        <dbReference type="ARBA" id="ARBA00009759"/>
    </source>
</evidence>
<dbReference type="EC" id="3.1.3.25" evidence="8"/>
<dbReference type="Gene3D" id="3.30.540.10">
    <property type="entry name" value="Fructose-1,6-Bisphosphatase, subunit A, domain 1"/>
    <property type="match status" value="1"/>
</dbReference>
<dbReference type="Pfam" id="PF00459">
    <property type="entry name" value="Inositol_P"/>
    <property type="match status" value="1"/>
</dbReference>
<evidence type="ECO:0000256" key="8">
    <source>
        <dbReference type="RuleBase" id="RU364068"/>
    </source>
</evidence>
<dbReference type="Gene3D" id="3.40.190.80">
    <property type="match status" value="1"/>
</dbReference>
<dbReference type="PROSITE" id="PS00630">
    <property type="entry name" value="IMP_2"/>
    <property type="match status" value="1"/>
</dbReference>
<dbReference type="PANTHER" id="PTHR20854">
    <property type="entry name" value="INOSITOL MONOPHOSPHATASE"/>
    <property type="match status" value="1"/>
</dbReference>
<evidence type="ECO:0000256" key="7">
    <source>
        <dbReference type="PIRSR" id="PIRSR600760-2"/>
    </source>
</evidence>
<dbReference type="InterPro" id="IPR000760">
    <property type="entry name" value="Inositol_monophosphatase-like"/>
</dbReference>
<proteinExistence type="inferred from homology"/>
<evidence type="ECO:0000256" key="5">
    <source>
        <dbReference type="ARBA" id="ARBA00022801"/>
    </source>
</evidence>
<gene>
    <name evidence="9" type="primary">suhB</name>
    <name evidence="9" type="ORF">RS81_03243</name>
</gene>
<dbReference type="STRING" id="92835.RS81_03243"/>
<keyword evidence="10" id="KW-1185">Reference proteome</keyword>
<comment type="similarity">
    <text evidence="3 8">Belongs to the inositol monophosphatase superfamily.</text>
</comment>